<protein>
    <submittedName>
        <fullName evidence="2">Uncharacterized protein</fullName>
    </submittedName>
</protein>
<dbReference type="EMBL" id="CP001848">
    <property type="protein sequence ID" value="ADB18140.1"/>
    <property type="molecule type" value="Genomic_DNA"/>
</dbReference>
<dbReference type="Proteomes" id="UP000001887">
    <property type="component" value="Chromosome"/>
</dbReference>
<dbReference type="KEGG" id="psl:Psta_3478"/>
<feature type="region of interest" description="Disordered" evidence="1">
    <location>
        <begin position="51"/>
        <end position="70"/>
    </location>
</feature>
<evidence type="ECO:0000256" key="1">
    <source>
        <dbReference type="SAM" id="MobiDB-lite"/>
    </source>
</evidence>
<dbReference type="HOGENOM" id="CLU_2754388_0_0_0"/>
<gene>
    <name evidence="2" type="ordered locus">Psta_3478</name>
</gene>
<dbReference type="AlphaFoldDB" id="D2QYI1"/>
<proteinExistence type="predicted"/>
<reference evidence="2 3" key="1">
    <citation type="journal article" date="2009" name="Stand. Genomic Sci.">
        <title>Complete genome sequence of Pirellula staleyi type strain (ATCC 27377).</title>
        <authorList>
            <person name="Clum A."/>
            <person name="Tindall B.J."/>
            <person name="Sikorski J."/>
            <person name="Ivanova N."/>
            <person name="Mavrommatis K."/>
            <person name="Lucas S."/>
            <person name="Glavina del Rio T."/>
            <person name="Nolan M."/>
            <person name="Chen F."/>
            <person name="Tice H."/>
            <person name="Pitluck S."/>
            <person name="Cheng J.F."/>
            <person name="Chertkov O."/>
            <person name="Brettin T."/>
            <person name="Han C."/>
            <person name="Detter J.C."/>
            <person name="Kuske C."/>
            <person name="Bruce D."/>
            <person name="Goodwin L."/>
            <person name="Ovchinikova G."/>
            <person name="Pati A."/>
            <person name="Mikhailova N."/>
            <person name="Chen A."/>
            <person name="Palaniappan K."/>
            <person name="Land M."/>
            <person name="Hauser L."/>
            <person name="Chang Y.J."/>
            <person name="Jeffries C.D."/>
            <person name="Chain P."/>
            <person name="Rohde M."/>
            <person name="Goker M."/>
            <person name="Bristow J."/>
            <person name="Eisen J.A."/>
            <person name="Markowitz V."/>
            <person name="Hugenholtz P."/>
            <person name="Kyrpides N.C."/>
            <person name="Klenk H.P."/>
            <person name="Lapidus A."/>
        </authorList>
    </citation>
    <scope>NUCLEOTIDE SEQUENCE [LARGE SCALE GENOMIC DNA]</scope>
    <source>
        <strain evidence="3">ATCC 27377 / DSM 6068 / ICPB 4128</strain>
    </source>
</reference>
<organism evidence="2 3">
    <name type="scientific">Pirellula staleyi (strain ATCC 27377 / DSM 6068 / ICPB 4128)</name>
    <name type="common">Pirella staleyi</name>
    <dbReference type="NCBI Taxonomy" id="530564"/>
    <lineage>
        <taxon>Bacteria</taxon>
        <taxon>Pseudomonadati</taxon>
        <taxon>Planctomycetota</taxon>
        <taxon>Planctomycetia</taxon>
        <taxon>Pirellulales</taxon>
        <taxon>Pirellulaceae</taxon>
        <taxon>Pirellula</taxon>
    </lineage>
</organism>
<keyword evidence="3" id="KW-1185">Reference proteome</keyword>
<dbReference type="STRING" id="530564.Psta_3478"/>
<evidence type="ECO:0000313" key="2">
    <source>
        <dbReference type="EMBL" id="ADB18140.1"/>
    </source>
</evidence>
<name>D2QYI1_PIRSD</name>
<accession>D2QYI1</accession>
<evidence type="ECO:0000313" key="3">
    <source>
        <dbReference type="Proteomes" id="UP000001887"/>
    </source>
</evidence>
<sequence length="70" mass="7652">MTGNFEIGVVRSAAKISAGYRRRQHTALQPHEYRDSAANGSHHGKVVANCRNQQLRGHKPPQVGEGQSFG</sequence>